<comment type="catalytic activity">
    <reaction evidence="10">
        <text>L-arginine + 2-oxoglutarate + O2 = guanidine + L-glutamate 5-semialdehyde + succinate + CO2</text>
        <dbReference type="Rhea" id="RHEA:31535"/>
        <dbReference type="ChEBI" id="CHEBI:15379"/>
        <dbReference type="ChEBI" id="CHEBI:16526"/>
        <dbReference type="ChEBI" id="CHEBI:16810"/>
        <dbReference type="ChEBI" id="CHEBI:30031"/>
        <dbReference type="ChEBI" id="CHEBI:30087"/>
        <dbReference type="ChEBI" id="CHEBI:32682"/>
        <dbReference type="ChEBI" id="CHEBI:58066"/>
        <dbReference type="EC" id="1.14.20.7"/>
    </reaction>
</comment>
<evidence type="ECO:0000256" key="2">
    <source>
        <dbReference type="ARBA" id="ARBA00004767"/>
    </source>
</evidence>
<dbReference type="Gene3D" id="2.60.120.330">
    <property type="entry name" value="B-lactam Antibiotic, Isopenicillin N Synthase, Chain"/>
    <property type="match status" value="1"/>
</dbReference>
<dbReference type="Pfam" id="PF03171">
    <property type="entry name" value="2OG-FeII_Oxy"/>
    <property type="match status" value="1"/>
</dbReference>
<dbReference type="GO" id="GO:0102276">
    <property type="term" value="F:2-oxoglutarate oxygenase/decarboxylase (ethylene-forming) activity"/>
    <property type="evidence" value="ECO:0007669"/>
    <property type="project" value="UniProtKB-EC"/>
</dbReference>
<dbReference type="GO" id="GO:0009693">
    <property type="term" value="P:ethylene biosynthetic process"/>
    <property type="evidence" value="ECO:0007669"/>
    <property type="project" value="UniProtKB-KW"/>
</dbReference>
<dbReference type="PANTHER" id="PTHR47990">
    <property type="entry name" value="2-OXOGLUTARATE (2OG) AND FE(II)-DEPENDENT OXYGENASE SUPERFAMILY PROTEIN-RELATED"/>
    <property type="match status" value="1"/>
</dbReference>
<protein>
    <recommendedName>
        <fullName evidence="5">2-oxoglutarate-dependent ethylene/succinate-forming enzyme</fullName>
        <ecNumber evidence="4">1.13.12.19</ecNumber>
        <ecNumber evidence="3">1.14.20.7</ecNumber>
    </recommendedName>
    <alternativeName>
        <fullName evidence="7">2-oxoglutarate dioxygenase (ethylene-forming)</fullName>
    </alternativeName>
    <alternativeName>
        <fullName evidence="8">2-oxoglutarate/L-arginine monooxygenase/decarboxylase (succinate-forming)</fullName>
    </alternativeName>
</protein>
<evidence type="ECO:0000256" key="7">
    <source>
        <dbReference type="ARBA" id="ARBA00031011"/>
    </source>
</evidence>
<evidence type="ECO:0000256" key="11">
    <source>
        <dbReference type="RuleBase" id="RU003682"/>
    </source>
</evidence>
<evidence type="ECO:0000256" key="5">
    <source>
        <dbReference type="ARBA" id="ARBA00019045"/>
    </source>
</evidence>
<dbReference type="InterPro" id="IPR026992">
    <property type="entry name" value="DIOX_N"/>
</dbReference>
<accession>A0A858JMR5</accession>
<dbReference type="EMBL" id="CP050139">
    <property type="protein sequence ID" value="QIP36994.1"/>
    <property type="molecule type" value="Genomic_DNA"/>
</dbReference>
<keyword evidence="11" id="KW-0560">Oxidoreductase</keyword>
<organism evidence="13 14">
    <name type="scientific">Komagataeibacter rhaeticus</name>
    <dbReference type="NCBI Taxonomy" id="215221"/>
    <lineage>
        <taxon>Bacteria</taxon>
        <taxon>Pseudomonadati</taxon>
        <taxon>Pseudomonadota</taxon>
        <taxon>Alphaproteobacteria</taxon>
        <taxon>Acetobacterales</taxon>
        <taxon>Acetobacteraceae</taxon>
        <taxon>Komagataeibacter</taxon>
    </lineage>
</organism>
<dbReference type="InterPro" id="IPR005123">
    <property type="entry name" value="Oxoglu/Fe-dep_dioxygenase_dom"/>
</dbReference>
<evidence type="ECO:0000256" key="1">
    <source>
        <dbReference type="ARBA" id="ARBA00001954"/>
    </source>
</evidence>
<evidence type="ECO:0000256" key="9">
    <source>
        <dbReference type="ARBA" id="ARBA00047725"/>
    </source>
</evidence>
<dbReference type="KEGG" id="kre:GWK63_07295"/>
<dbReference type="GO" id="GO:0046872">
    <property type="term" value="F:metal ion binding"/>
    <property type="evidence" value="ECO:0007669"/>
    <property type="project" value="UniProtKB-KW"/>
</dbReference>
<gene>
    <name evidence="13" type="ORF">GWK63_07295</name>
</gene>
<sequence>MQHTTRAIPARTLPVISVAGLQSPDPQARAAVGRALHAACSETGFFYCIDHGVKPELIAAVFAQSRQFFALPMADRLAVHKNRSPCNRGYEPLRDQTLEPGTPPDVKEGFYSGPEKPLDDPAVRAGRFNQGPNQWPAALPDFRAVMSEYSTVMTRLAETLMRGIALSLGLAEDYFAAFCHDPLTTLRLLHYPPQPARPLPGEKGAGAHTDFGGLTLLLQDDSGGLQVRAADGTWLDAAPIPGSFVVNLGDMIARWTNNRYRSTLHRVINTSGRERYSVPFFHTGNPDQVIACLPGCVPEGEAPLWPPVTVEDHLRAMYARTYGR</sequence>
<dbReference type="Proteomes" id="UP000502533">
    <property type="component" value="Chromosome"/>
</dbReference>
<dbReference type="PROSITE" id="PS51471">
    <property type="entry name" value="FE2OG_OXY"/>
    <property type="match status" value="1"/>
</dbReference>
<comment type="cofactor">
    <cofactor evidence="1">
        <name>Fe(2+)</name>
        <dbReference type="ChEBI" id="CHEBI:29033"/>
    </cofactor>
</comment>
<dbReference type="AlphaFoldDB" id="A0A858JMR5"/>
<dbReference type="EC" id="1.14.20.7" evidence="3"/>
<proteinExistence type="inferred from homology"/>
<keyword evidence="6" id="KW-0266">Ethylene biosynthesis</keyword>
<evidence type="ECO:0000313" key="13">
    <source>
        <dbReference type="EMBL" id="QIP36994.1"/>
    </source>
</evidence>
<evidence type="ECO:0000256" key="10">
    <source>
        <dbReference type="ARBA" id="ARBA00049359"/>
    </source>
</evidence>
<evidence type="ECO:0000256" key="4">
    <source>
        <dbReference type="ARBA" id="ARBA00012531"/>
    </source>
</evidence>
<dbReference type="PRINTS" id="PR00682">
    <property type="entry name" value="IPNSYNTHASE"/>
</dbReference>
<keyword evidence="11" id="KW-0479">Metal-binding</keyword>
<dbReference type="InterPro" id="IPR050231">
    <property type="entry name" value="Iron_ascorbate_oxido_reductase"/>
</dbReference>
<keyword evidence="11" id="KW-0408">Iron</keyword>
<comment type="pathway">
    <text evidence="2">Alkene biosynthesis; ethylene biosynthesis via 2-oxoglutarate.</text>
</comment>
<dbReference type="SUPFAM" id="SSF51197">
    <property type="entry name" value="Clavaminate synthase-like"/>
    <property type="match status" value="1"/>
</dbReference>
<keyword evidence="14" id="KW-1185">Reference proteome</keyword>
<reference evidence="13 14" key="1">
    <citation type="submission" date="2020-03" db="EMBL/GenBank/DDBJ databases">
        <title>Isolation of cellulose-producing strains, genome characterization and application of the synthesized cellulose films as an economical and sustainable material for piezoelectric sensor construction.</title>
        <authorList>
            <person name="Mangayil R.K."/>
        </authorList>
    </citation>
    <scope>NUCLEOTIDE SEQUENCE [LARGE SCALE GENOMIC DNA]</scope>
    <source>
        <strain evidence="13 14">ENS 9a1a</strain>
    </source>
</reference>
<name>A0A858JMR5_9PROT</name>
<evidence type="ECO:0000259" key="12">
    <source>
        <dbReference type="PROSITE" id="PS51471"/>
    </source>
</evidence>
<comment type="similarity">
    <text evidence="11">Belongs to the iron/ascorbate-dependent oxidoreductase family.</text>
</comment>
<dbReference type="EC" id="1.13.12.19" evidence="4"/>
<comment type="catalytic activity">
    <reaction evidence="9">
        <text>2-oxoglutarate + O2 + 2 H(+) = ethene + 3 CO2 + H2O</text>
        <dbReference type="Rhea" id="RHEA:31523"/>
        <dbReference type="ChEBI" id="CHEBI:15377"/>
        <dbReference type="ChEBI" id="CHEBI:15378"/>
        <dbReference type="ChEBI" id="CHEBI:15379"/>
        <dbReference type="ChEBI" id="CHEBI:16526"/>
        <dbReference type="ChEBI" id="CHEBI:16810"/>
        <dbReference type="ChEBI" id="CHEBI:18153"/>
        <dbReference type="EC" id="1.13.12.19"/>
    </reaction>
</comment>
<evidence type="ECO:0000256" key="8">
    <source>
        <dbReference type="ARBA" id="ARBA00031282"/>
    </source>
</evidence>
<evidence type="ECO:0000256" key="3">
    <source>
        <dbReference type="ARBA" id="ARBA00012293"/>
    </source>
</evidence>
<evidence type="ECO:0000256" key="6">
    <source>
        <dbReference type="ARBA" id="ARBA00022666"/>
    </source>
</evidence>
<feature type="domain" description="Fe2OG dioxygenase" evidence="12">
    <location>
        <begin position="182"/>
        <end position="284"/>
    </location>
</feature>
<dbReference type="InterPro" id="IPR027443">
    <property type="entry name" value="IPNS-like_sf"/>
</dbReference>
<dbReference type="Pfam" id="PF14226">
    <property type="entry name" value="DIOX_N"/>
    <property type="match status" value="1"/>
</dbReference>
<evidence type="ECO:0000313" key="14">
    <source>
        <dbReference type="Proteomes" id="UP000502533"/>
    </source>
</evidence>
<dbReference type="InterPro" id="IPR044861">
    <property type="entry name" value="IPNS-like_FE2OG_OXY"/>
</dbReference>